<dbReference type="PANTHER" id="PTHR12714:SF9">
    <property type="entry name" value="PROTEIN-S-ISOPRENYLCYSTEINE O-METHYLTRANSFERASE"/>
    <property type="match status" value="1"/>
</dbReference>
<feature type="transmembrane region" description="Helical" evidence="5">
    <location>
        <begin position="37"/>
        <end position="64"/>
    </location>
</feature>
<dbReference type="Gene3D" id="1.20.120.1630">
    <property type="match status" value="1"/>
</dbReference>
<proteinExistence type="predicted"/>
<dbReference type="Proteomes" id="UP001433088">
    <property type="component" value="Unassembled WGS sequence"/>
</dbReference>
<reference evidence="6 7" key="1">
    <citation type="submission" date="2024-03" db="EMBL/GenBank/DDBJ databases">
        <title>Human intestinal bacterial collection.</title>
        <authorList>
            <person name="Pauvert C."/>
            <person name="Hitch T.C.A."/>
            <person name="Clavel T."/>
        </authorList>
    </citation>
    <scope>NUCLEOTIDE SEQUENCE [LARGE SCALE GENOMIC DNA]</scope>
    <source>
        <strain evidence="6 7">CLA-AA-H81</strain>
    </source>
</reference>
<evidence type="ECO:0000256" key="4">
    <source>
        <dbReference type="ARBA" id="ARBA00023136"/>
    </source>
</evidence>
<dbReference type="RefSeq" id="WP_014016580.1">
    <property type="nucleotide sequence ID" value="NZ_JBBMEU010000043.1"/>
</dbReference>
<evidence type="ECO:0000313" key="6">
    <source>
        <dbReference type="EMBL" id="MEQ2422638.1"/>
    </source>
</evidence>
<dbReference type="Pfam" id="PF04191">
    <property type="entry name" value="PEMT"/>
    <property type="match status" value="1"/>
</dbReference>
<feature type="transmembrane region" description="Helical" evidence="5">
    <location>
        <begin position="84"/>
        <end position="117"/>
    </location>
</feature>
<keyword evidence="3 5" id="KW-1133">Transmembrane helix</keyword>
<protein>
    <submittedName>
        <fullName evidence="6">Isoprenylcysteine carboxylmethyltransferase family protein</fullName>
        <ecNumber evidence="6">2.1.1.100</ecNumber>
        <ecNumber evidence="6">2.1.1.334</ecNumber>
    </submittedName>
</protein>
<organism evidence="6 7">
    <name type="scientific">Megasphaera intestinihominis</name>
    <dbReference type="NCBI Taxonomy" id="3133159"/>
    <lineage>
        <taxon>Bacteria</taxon>
        <taxon>Bacillati</taxon>
        <taxon>Bacillota</taxon>
        <taxon>Negativicutes</taxon>
        <taxon>Veillonellales</taxon>
        <taxon>Veillonellaceae</taxon>
        <taxon>Megasphaera</taxon>
    </lineage>
</organism>
<evidence type="ECO:0000313" key="7">
    <source>
        <dbReference type="Proteomes" id="UP001433088"/>
    </source>
</evidence>
<accession>A0ABV1CWV7</accession>
<dbReference type="GeneID" id="97492804"/>
<keyword evidence="6" id="KW-0489">Methyltransferase</keyword>
<feature type="transmembrane region" description="Helical" evidence="5">
    <location>
        <begin position="6"/>
        <end position="25"/>
    </location>
</feature>
<comment type="caution">
    <text evidence="6">The sequence shown here is derived from an EMBL/GenBank/DDBJ whole genome shotgun (WGS) entry which is preliminary data.</text>
</comment>
<dbReference type="EMBL" id="JBBMEU010000043">
    <property type="protein sequence ID" value="MEQ2422638.1"/>
    <property type="molecule type" value="Genomic_DNA"/>
</dbReference>
<name>A0ABV1CWV7_9FIRM</name>
<keyword evidence="2 5" id="KW-0812">Transmembrane</keyword>
<comment type="subcellular location">
    <subcellularLocation>
        <location evidence="1">Endomembrane system</location>
        <topology evidence="1">Multi-pass membrane protein</topology>
    </subcellularLocation>
</comment>
<dbReference type="GO" id="GO:0032259">
    <property type="term" value="P:methylation"/>
    <property type="evidence" value="ECO:0007669"/>
    <property type="project" value="UniProtKB-KW"/>
</dbReference>
<evidence type="ECO:0000256" key="5">
    <source>
        <dbReference type="SAM" id="Phobius"/>
    </source>
</evidence>
<dbReference type="GO" id="GO:0004671">
    <property type="term" value="F:protein C-terminal S-isoprenylcysteine carboxyl O-methyltransferase activity"/>
    <property type="evidence" value="ECO:0007669"/>
    <property type="project" value="UniProtKB-EC"/>
</dbReference>
<dbReference type="EC" id="2.1.1.334" evidence="6"/>
<keyword evidence="7" id="KW-1185">Reference proteome</keyword>
<evidence type="ECO:0000256" key="1">
    <source>
        <dbReference type="ARBA" id="ARBA00004127"/>
    </source>
</evidence>
<sequence length="201" mass="22942">MYFLDHYRTRISQVIGLLFLFLFMFSQKELDVTAPYISGILFLVGCLCVGAAMAGRMWCAQYIAGYKNDVLVREGPYSVCRNPLYFFSFLGGIGVGLCTESLTLTVLLVLLFAVMYIPVIHTEEARLHRLFGEPYSAYIREVPRFFPKWSLYHEPKEYTVKPKVFRHAAGDVLWFVLAVGILECIEAIQESGLLPQLLSLY</sequence>
<keyword evidence="4 5" id="KW-0472">Membrane</keyword>
<keyword evidence="6" id="KW-0808">Transferase</keyword>
<gene>
    <name evidence="6" type="ORF">WMO23_07840</name>
</gene>
<dbReference type="EC" id="2.1.1.100" evidence="6"/>
<dbReference type="InterPro" id="IPR007318">
    <property type="entry name" value="Phopholipid_MeTrfase"/>
</dbReference>
<dbReference type="PANTHER" id="PTHR12714">
    <property type="entry name" value="PROTEIN-S ISOPRENYLCYSTEINE O-METHYLTRANSFERASE"/>
    <property type="match status" value="1"/>
</dbReference>
<evidence type="ECO:0000256" key="2">
    <source>
        <dbReference type="ARBA" id="ARBA00022692"/>
    </source>
</evidence>
<evidence type="ECO:0000256" key="3">
    <source>
        <dbReference type="ARBA" id="ARBA00022989"/>
    </source>
</evidence>